<accession>A0ABR6VJT6</accession>
<dbReference type="EMBL" id="JACOGK010000030">
    <property type="protein sequence ID" value="MBC3537557.1"/>
    <property type="molecule type" value="Genomic_DNA"/>
</dbReference>
<reference evidence="2 3" key="1">
    <citation type="submission" date="2020-08" db="EMBL/GenBank/DDBJ databases">
        <authorList>
            <person name="Liu C."/>
            <person name="Sun Q."/>
        </authorList>
    </citation>
    <scope>NUCLEOTIDE SEQUENCE [LARGE SCALE GENOMIC DNA]</scope>
    <source>
        <strain evidence="2 3">NSJ-59</strain>
    </source>
</reference>
<protein>
    <submittedName>
        <fullName evidence="2">HNH endonuclease</fullName>
    </submittedName>
</protein>
<dbReference type="GO" id="GO:0004519">
    <property type="term" value="F:endonuclease activity"/>
    <property type="evidence" value="ECO:0007669"/>
    <property type="project" value="UniProtKB-KW"/>
</dbReference>
<dbReference type="Pfam" id="PF26348">
    <property type="entry name" value="SRA_ScoMcrA"/>
    <property type="match status" value="1"/>
</dbReference>
<feature type="domain" description="ScoMcrA-like SRA" evidence="1">
    <location>
        <begin position="14"/>
        <end position="135"/>
    </location>
</feature>
<keyword evidence="3" id="KW-1185">Reference proteome</keyword>
<proteinExistence type="predicted"/>
<organism evidence="2 3">
    <name type="scientific">Megasphaera hominis</name>
    <dbReference type="NCBI Taxonomy" id="159836"/>
    <lineage>
        <taxon>Bacteria</taxon>
        <taxon>Bacillati</taxon>
        <taxon>Bacillota</taxon>
        <taxon>Negativicutes</taxon>
        <taxon>Veillonellales</taxon>
        <taxon>Veillonellaceae</taxon>
        <taxon>Megasphaera</taxon>
    </lineage>
</organism>
<evidence type="ECO:0000259" key="1">
    <source>
        <dbReference type="Pfam" id="PF26348"/>
    </source>
</evidence>
<keyword evidence="2" id="KW-0255">Endonuclease</keyword>
<keyword evidence="2" id="KW-0378">Hydrolase</keyword>
<gene>
    <name evidence="2" type="ORF">H8J70_09860</name>
</gene>
<dbReference type="Proteomes" id="UP000606870">
    <property type="component" value="Unassembled WGS sequence"/>
</dbReference>
<keyword evidence="2" id="KW-0540">Nuclease</keyword>
<dbReference type="InterPro" id="IPR058712">
    <property type="entry name" value="SRA_ScoMcrA"/>
</dbReference>
<evidence type="ECO:0000313" key="3">
    <source>
        <dbReference type="Proteomes" id="UP000606870"/>
    </source>
</evidence>
<dbReference type="RefSeq" id="WP_186504026.1">
    <property type="nucleotide sequence ID" value="NZ_JACOGK010000030.1"/>
</dbReference>
<name>A0ABR6VJT6_9FIRM</name>
<comment type="caution">
    <text evidence="2">The sequence shown here is derived from an EMBL/GenBank/DDBJ whole genome shotgun (WGS) entry which is preliminary data.</text>
</comment>
<sequence>MGFQPPFKVGSVVKHEEMYKAFKCANMGGMRYSSATETLVLLLDHTRHLYNDNWRGDILYYTGTGKKGDQILSGANKRLAQSRTTDLTVHLFEVFKTDAYTYCGEVELAGEPYQEVQDDEEDHPRKVWIFPLRHVQ</sequence>
<evidence type="ECO:0000313" key="2">
    <source>
        <dbReference type="EMBL" id="MBC3537557.1"/>
    </source>
</evidence>